<dbReference type="PANTHER" id="PTHR42878:SF15">
    <property type="entry name" value="BACTERIOPHYTOCHROME"/>
    <property type="match status" value="1"/>
</dbReference>
<dbReference type="Gene3D" id="1.10.287.130">
    <property type="match status" value="1"/>
</dbReference>
<comment type="caution">
    <text evidence="8">The sequence shown here is derived from an EMBL/GenBank/DDBJ whole genome shotgun (WGS) entry which is preliminary data.</text>
</comment>
<proteinExistence type="predicted"/>
<gene>
    <name evidence="8" type="ORF">K1Y79_24540</name>
</gene>
<organism evidence="8 9">
    <name type="scientific">Chitinophaga rhizophila</name>
    <dbReference type="NCBI Taxonomy" id="2866212"/>
    <lineage>
        <taxon>Bacteria</taxon>
        <taxon>Pseudomonadati</taxon>
        <taxon>Bacteroidota</taxon>
        <taxon>Chitinophagia</taxon>
        <taxon>Chitinophagales</taxon>
        <taxon>Chitinophagaceae</taxon>
        <taxon>Chitinophaga</taxon>
    </lineage>
</organism>
<evidence type="ECO:0000256" key="5">
    <source>
        <dbReference type="ARBA" id="ARBA00022777"/>
    </source>
</evidence>
<dbReference type="RefSeq" id="WP_220252860.1">
    <property type="nucleotide sequence ID" value="NZ_JAICCF010000005.1"/>
</dbReference>
<evidence type="ECO:0000313" key="8">
    <source>
        <dbReference type="EMBL" id="MBW8687528.1"/>
    </source>
</evidence>
<evidence type="ECO:0000256" key="4">
    <source>
        <dbReference type="ARBA" id="ARBA00022679"/>
    </source>
</evidence>
<reference evidence="8 9" key="1">
    <citation type="submission" date="2021-08" db="EMBL/GenBank/DDBJ databases">
        <title>The genome sequence of Chitinophaga sp. B61.</title>
        <authorList>
            <person name="Zhang X."/>
        </authorList>
    </citation>
    <scope>NUCLEOTIDE SEQUENCE [LARGE SCALE GENOMIC DNA]</scope>
    <source>
        <strain evidence="8 9">B61</strain>
    </source>
</reference>
<evidence type="ECO:0000256" key="6">
    <source>
        <dbReference type="ARBA" id="ARBA00023136"/>
    </source>
</evidence>
<evidence type="ECO:0000259" key="7">
    <source>
        <dbReference type="PROSITE" id="PS50109"/>
    </source>
</evidence>
<keyword evidence="3" id="KW-0597">Phosphoprotein</keyword>
<dbReference type="Proteomes" id="UP000812961">
    <property type="component" value="Unassembled WGS sequence"/>
</dbReference>
<dbReference type="PANTHER" id="PTHR42878">
    <property type="entry name" value="TWO-COMPONENT HISTIDINE KINASE"/>
    <property type="match status" value="1"/>
</dbReference>
<dbReference type="Gene3D" id="3.30.450.20">
    <property type="entry name" value="PAS domain"/>
    <property type="match status" value="1"/>
</dbReference>
<keyword evidence="5 8" id="KW-0418">Kinase</keyword>
<dbReference type="InterPro" id="IPR000014">
    <property type="entry name" value="PAS"/>
</dbReference>
<evidence type="ECO:0000313" key="9">
    <source>
        <dbReference type="Proteomes" id="UP000812961"/>
    </source>
</evidence>
<dbReference type="EMBL" id="JAICCF010000005">
    <property type="protein sequence ID" value="MBW8687528.1"/>
    <property type="molecule type" value="Genomic_DNA"/>
</dbReference>
<evidence type="ECO:0000256" key="3">
    <source>
        <dbReference type="ARBA" id="ARBA00022553"/>
    </source>
</evidence>
<dbReference type="PROSITE" id="PS50109">
    <property type="entry name" value="HIS_KIN"/>
    <property type="match status" value="1"/>
</dbReference>
<protein>
    <recommendedName>
        <fullName evidence="2">histidine kinase</fullName>
        <ecNumber evidence="2">2.7.13.3</ecNumber>
    </recommendedName>
</protein>
<dbReference type="CDD" id="cd00075">
    <property type="entry name" value="HATPase"/>
    <property type="match status" value="1"/>
</dbReference>
<dbReference type="InterPro" id="IPR004358">
    <property type="entry name" value="Sig_transdc_His_kin-like_C"/>
</dbReference>
<dbReference type="GO" id="GO:0016301">
    <property type="term" value="F:kinase activity"/>
    <property type="evidence" value="ECO:0007669"/>
    <property type="project" value="UniProtKB-KW"/>
</dbReference>
<dbReference type="SUPFAM" id="SSF47384">
    <property type="entry name" value="Homodimeric domain of signal transducing histidine kinase"/>
    <property type="match status" value="1"/>
</dbReference>
<dbReference type="PRINTS" id="PR00344">
    <property type="entry name" value="BCTRLSENSOR"/>
</dbReference>
<evidence type="ECO:0000256" key="1">
    <source>
        <dbReference type="ARBA" id="ARBA00000085"/>
    </source>
</evidence>
<evidence type="ECO:0000256" key="2">
    <source>
        <dbReference type="ARBA" id="ARBA00012438"/>
    </source>
</evidence>
<dbReference type="SMART" id="SM00387">
    <property type="entry name" value="HATPase_c"/>
    <property type="match status" value="1"/>
</dbReference>
<keyword evidence="9" id="KW-1185">Reference proteome</keyword>
<dbReference type="InterPro" id="IPR050351">
    <property type="entry name" value="BphY/WalK/GraS-like"/>
</dbReference>
<dbReference type="SUPFAM" id="SSF55874">
    <property type="entry name" value="ATPase domain of HSP90 chaperone/DNA topoisomerase II/histidine kinase"/>
    <property type="match status" value="1"/>
</dbReference>
<feature type="domain" description="Histidine kinase" evidence="7">
    <location>
        <begin position="164"/>
        <end position="376"/>
    </location>
</feature>
<dbReference type="InterPro" id="IPR003594">
    <property type="entry name" value="HATPase_dom"/>
</dbReference>
<comment type="catalytic activity">
    <reaction evidence="1">
        <text>ATP + protein L-histidine = ADP + protein N-phospho-L-histidine.</text>
        <dbReference type="EC" id="2.7.13.3"/>
    </reaction>
</comment>
<dbReference type="CDD" id="cd00130">
    <property type="entry name" value="PAS"/>
    <property type="match status" value="1"/>
</dbReference>
<dbReference type="InterPro" id="IPR036890">
    <property type="entry name" value="HATPase_C_sf"/>
</dbReference>
<name>A0ABS7GIM9_9BACT</name>
<dbReference type="InterPro" id="IPR036097">
    <property type="entry name" value="HisK_dim/P_sf"/>
</dbReference>
<dbReference type="EC" id="2.7.13.3" evidence="2"/>
<dbReference type="Gene3D" id="3.30.565.10">
    <property type="entry name" value="Histidine kinase-like ATPase, C-terminal domain"/>
    <property type="match status" value="1"/>
</dbReference>
<sequence length="383" mass="43694">MKIDHANNWWPAIADAIEEGYFVIDEHDKIVAYNQPALQILHLSPAILNDPACWHSQGMQALAAIASQKEAFSGKEILLEREDDTYTWLRVNGKPIITSLVKGYCITFTEIAYQEDKSGTYTPNITAEELKNLLAEVNRKNIILHATSIDLQQKIKQLREFNSIIAHNLRGPATALMGSTELLQDVREDADRDALLYHMKTSATAILSTLNDLQEMIDLQVSRHSGVVECDLETMVRQVWNLLRPQVVEKNAHLSLNLSVCTINYVKVYLENILFNLIHNAITYTRQGVDPEITVSSWQEDERVVLMVQDNGIGIDLKLHQDQLFRYKQKFHRGYESKGISLFKIRNQVRTLGGDIEVRSEAGIGSSFYVYFNNRVYTLQQDE</sequence>
<dbReference type="Pfam" id="PF02518">
    <property type="entry name" value="HATPase_c"/>
    <property type="match status" value="1"/>
</dbReference>
<keyword evidence="6" id="KW-0472">Membrane</keyword>
<dbReference type="CDD" id="cd00082">
    <property type="entry name" value="HisKA"/>
    <property type="match status" value="1"/>
</dbReference>
<dbReference type="InterPro" id="IPR005467">
    <property type="entry name" value="His_kinase_dom"/>
</dbReference>
<dbReference type="InterPro" id="IPR003661">
    <property type="entry name" value="HisK_dim/P_dom"/>
</dbReference>
<dbReference type="SUPFAM" id="SSF55785">
    <property type="entry name" value="PYP-like sensor domain (PAS domain)"/>
    <property type="match status" value="1"/>
</dbReference>
<keyword evidence="4" id="KW-0808">Transferase</keyword>
<accession>A0ABS7GIM9</accession>
<dbReference type="InterPro" id="IPR035965">
    <property type="entry name" value="PAS-like_dom_sf"/>
</dbReference>